<dbReference type="AlphaFoldDB" id="X0VPU1"/>
<name>X0VPU1_9ZZZZ</name>
<organism evidence="2">
    <name type="scientific">marine sediment metagenome</name>
    <dbReference type="NCBI Taxonomy" id="412755"/>
    <lineage>
        <taxon>unclassified sequences</taxon>
        <taxon>metagenomes</taxon>
        <taxon>ecological metagenomes</taxon>
    </lineage>
</organism>
<gene>
    <name evidence="2" type="ORF">S01H1_58521</name>
</gene>
<sequence>LNRISENFARVLTGVFHSRVKYPKTKKEGEGSEDSSKDKSPPEEGKPEEDKETG</sequence>
<feature type="compositionally biased region" description="Basic and acidic residues" evidence="1">
    <location>
        <begin position="25"/>
        <end position="54"/>
    </location>
</feature>
<comment type="caution">
    <text evidence="2">The sequence shown here is derived from an EMBL/GenBank/DDBJ whole genome shotgun (WGS) entry which is preliminary data.</text>
</comment>
<accession>X0VPU1</accession>
<reference evidence="2" key="1">
    <citation type="journal article" date="2014" name="Front. Microbiol.">
        <title>High frequency of phylogenetically diverse reductive dehalogenase-homologous genes in deep subseafloor sedimentary metagenomes.</title>
        <authorList>
            <person name="Kawai M."/>
            <person name="Futagami T."/>
            <person name="Toyoda A."/>
            <person name="Takaki Y."/>
            <person name="Nishi S."/>
            <person name="Hori S."/>
            <person name="Arai W."/>
            <person name="Tsubouchi T."/>
            <person name="Morono Y."/>
            <person name="Uchiyama I."/>
            <person name="Ito T."/>
            <person name="Fujiyama A."/>
            <person name="Inagaki F."/>
            <person name="Takami H."/>
        </authorList>
    </citation>
    <scope>NUCLEOTIDE SEQUENCE</scope>
    <source>
        <strain evidence="2">Expedition CK06-06</strain>
    </source>
</reference>
<feature type="non-terminal residue" evidence="2">
    <location>
        <position position="1"/>
    </location>
</feature>
<feature type="region of interest" description="Disordered" evidence="1">
    <location>
        <begin position="19"/>
        <end position="54"/>
    </location>
</feature>
<protein>
    <submittedName>
        <fullName evidence="2">Uncharacterized protein</fullName>
    </submittedName>
</protein>
<dbReference type="EMBL" id="BARS01038232">
    <property type="protein sequence ID" value="GAG20260.1"/>
    <property type="molecule type" value="Genomic_DNA"/>
</dbReference>
<proteinExistence type="predicted"/>
<evidence type="ECO:0000313" key="2">
    <source>
        <dbReference type="EMBL" id="GAG20260.1"/>
    </source>
</evidence>
<evidence type="ECO:0000256" key="1">
    <source>
        <dbReference type="SAM" id="MobiDB-lite"/>
    </source>
</evidence>